<dbReference type="InterPro" id="IPR036249">
    <property type="entry name" value="Thioredoxin-like_sf"/>
</dbReference>
<accession>A0A7R8W5R2</accession>
<dbReference type="SUPFAM" id="SSF52833">
    <property type="entry name" value="Thioredoxin-like"/>
    <property type="match status" value="1"/>
</dbReference>
<reference evidence="1" key="1">
    <citation type="submission" date="2020-11" db="EMBL/GenBank/DDBJ databases">
        <authorList>
            <person name="Tran Van P."/>
        </authorList>
    </citation>
    <scope>NUCLEOTIDE SEQUENCE</scope>
</reference>
<dbReference type="Gene3D" id="3.40.30.10">
    <property type="entry name" value="Glutaredoxin"/>
    <property type="match status" value="1"/>
</dbReference>
<sequence length="187" mass="21186">MGLLQEALTLFHPYYLVNIVLGASFVALRTLSPLCYYEPTYKGPEKVTYFSKDTLEEEMASDKDITWVVCFYASWSPACVQFAPLFSQLSVEYGTPYLRFGKLDATRFRDTALRFSVSDHAYSKQLPTVVVFQHGGTEMCRVPTLSSSGRVNRVPMTRDVVIKGLAMDDLKEDALKLEKKKGKKKEN</sequence>
<dbReference type="InterPro" id="IPR013766">
    <property type="entry name" value="Thioredoxin_domain"/>
</dbReference>
<dbReference type="OrthoDB" id="20229at2759"/>
<dbReference type="EMBL" id="OB660090">
    <property type="protein sequence ID" value="CAD7222673.1"/>
    <property type="molecule type" value="Genomic_DNA"/>
</dbReference>
<gene>
    <name evidence="1" type="ORF">CTOB1V02_LOCUS674</name>
</gene>
<organism evidence="1">
    <name type="scientific">Cyprideis torosa</name>
    <dbReference type="NCBI Taxonomy" id="163714"/>
    <lineage>
        <taxon>Eukaryota</taxon>
        <taxon>Metazoa</taxon>
        <taxon>Ecdysozoa</taxon>
        <taxon>Arthropoda</taxon>
        <taxon>Crustacea</taxon>
        <taxon>Oligostraca</taxon>
        <taxon>Ostracoda</taxon>
        <taxon>Podocopa</taxon>
        <taxon>Podocopida</taxon>
        <taxon>Cytherocopina</taxon>
        <taxon>Cytheroidea</taxon>
        <taxon>Cytherideidae</taxon>
        <taxon>Cyprideis</taxon>
    </lineage>
</organism>
<proteinExistence type="predicted"/>
<dbReference type="Pfam" id="PF00085">
    <property type="entry name" value="Thioredoxin"/>
    <property type="match status" value="1"/>
</dbReference>
<name>A0A7R8W5R2_9CRUS</name>
<dbReference type="PROSITE" id="PS51352">
    <property type="entry name" value="THIOREDOXIN_2"/>
    <property type="match status" value="1"/>
</dbReference>
<protein>
    <submittedName>
        <fullName evidence="1">Uncharacterized protein</fullName>
    </submittedName>
</protein>
<dbReference type="AlphaFoldDB" id="A0A7R8W5R2"/>
<evidence type="ECO:0000313" key="1">
    <source>
        <dbReference type="EMBL" id="CAD7222673.1"/>
    </source>
</evidence>